<keyword evidence="2" id="KW-1185">Reference proteome</keyword>
<proteinExistence type="predicted"/>
<sequence>MCLWRRRHHQDLINQSEAEYGSIVLGWFLPLPCTMSCSPCSKQPDSAQASSNPSPGEIKNKLLGVSKMDSCIPLFQRDVLCQTSF</sequence>
<name>A0ABU7CC58_9TELE</name>
<dbReference type="Proteomes" id="UP001345963">
    <property type="component" value="Unassembled WGS sequence"/>
</dbReference>
<evidence type="ECO:0000313" key="2">
    <source>
        <dbReference type="Proteomes" id="UP001345963"/>
    </source>
</evidence>
<organism evidence="1 2">
    <name type="scientific">Ataeniobius toweri</name>
    <dbReference type="NCBI Taxonomy" id="208326"/>
    <lineage>
        <taxon>Eukaryota</taxon>
        <taxon>Metazoa</taxon>
        <taxon>Chordata</taxon>
        <taxon>Craniata</taxon>
        <taxon>Vertebrata</taxon>
        <taxon>Euteleostomi</taxon>
        <taxon>Actinopterygii</taxon>
        <taxon>Neopterygii</taxon>
        <taxon>Teleostei</taxon>
        <taxon>Neoteleostei</taxon>
        <taxon>Acanthomorphata</taxon>
        <taxon>Ovalentaria</taxon>
        <taxon>Atherinomorphae</taxon>
        <taxon>Cyprinodontiformes</taxon>
        <taxon>Goodeidae</taxon>
        <taxon>Ataeniobius</taxon>
    </lineage>
</organism>
<comment type="caution">
    <text evidence="1">The sequence shown here is derived from an EMBL/GenBank/DDBJ whole genome shotgun (WGS) entry which is preliminary data.</text>
</comment>
<dbReference type="EMBL" id="JAHUTI010088994">
    <property type="protein sequence ID" value="MED6260547.1"/>
    <property type="molecule type" value="Genomic_DNA"/>
</dbReference>
<reference evidence="1 2" key="1">
    <citation type="submission" date="2021-07" db="EMBL/GenBank/DDBJ databases">
        <authorList>
            <person name="Palmer J.M."/>
        </authorList>
    </citation>
    <scope>NUCLEOTIDE SEQUENCE [LARGE SCALE GENOMIC DNA]</scope>
    <source>
        <strain evidence="1 2">AT_MEX2019</strain>
        <tissue evidence="1">Muscle</tissue>
    </source>
</reference>
<gene>
    <name evidence="1" type="ORF">ATANTOWER_022197</name>
</gene>
<accession>A0ABU7CC58</accession>
<evidence type="ECO:0000313" key="1">
    <source>
        <dbReference type="EMBL" id="MED6260547.1"/>
    </source>
</evidence>
<protein>
    <submittedName>
        <fullName evidence="1">Uncharacterized protein</fullName>
    </submittedName>
</protein>